<reference evidence="17" key="1">
    <citation type="submission" date="2025-08" db="UniProtKB">
        <authorList>
            <consortium name="RefSeq"/>
        </authorList>
    </citation>
    <scope>IDENTIFICATION</scope>
    <source>
        <tissue evidence="17">Tentacle</tissue>
    </source>
</reference>
<feature type="domain" description="EF-hand" evidence="15">
    <location>
        <begin position="622"/>
        <end position="657"/>
    </location>
</feature>
<dbReference type="Gene3D" id="3.50.50.60">
    <property type="entry name" value="FAD/NAD(P)-binding domain"/>
    <property type="match status" value="1"/>
</dbReference>
<keyword evidence="6 14" id="KW-0285">Flavoprotein</keyword>
<evidence type="ECO:0000256" key="3">
    <source>
        <dbReference type="ARBA" id="ARBA00004745"/>
    </source>
</evidence>
<evidence type="ECO:0000256" key="6">
    <source>
        <dbReference type="ARBA" id="ARBA00022630"/>
    </source>
</evidence>
<dbReference type="SMART" id="SM00054">
    <property type="entry name" value="EFh"/>
    <property type="match status" value="2"/>
</dbReference>
<dbReference type="InterPro" id="IPR002048">
    <property type="entry name" value="EF_hand_dom"/>
</dbReference>
<evidence type="ECO:0000256" key="14">
    <source>
        <dbReference type="RuleBase" id="RU361217"/>
    </source>
</evidence>
<keyword evidence="16" id="KW-1185">Reference proteome</keyword>
<dbReference type="OrthoDB" id="6019174at2759"/>
<organism evidence="16 17">
    <name type="scientific">Actinia tenebrosa</name>
    <name type="common">Australian red waratah sea anemone</name>
    <dbReference type="NCBI Taxonomy" id="6105"/>
    <lineage>
        <taxon>Eukaryota</taxon>
        <taxon>Metazoa</taxon>
        <taxon>Cnidaria</taxon>
        <taxon>Anthozoa</taxon>
        <taxon>Hexacorallia</taxon>
        <taxon>Actiniaria</taxon>
        <taxon>Actiniidae</taxon>
        <taxon>Actinia</taxon>
    </lineage>
</organism>
<sequence length="725" mass="80638">MAYVRVAGTAFALGCGLYGYKYTKDFFDKKNQIAIVQAAEQANQIGRTHIPLPTRSANIDKLKTTKEFDVLVIGGGATGAGVALDAVTRGLTTAIVEKEDFSSGTSSRSTKLIHGGVRYLQKAIMNLDREQYKLVKEALHERANLLAIAPHLSGPLPIMLPVYKWWQLPYFWAGIKMYDLVSGRQLVKSSYLVGKKKALELFPMLKKEKLCGAIIYYDGQHNDSRMNIAIALTAVRHGAAAINHTEVLSLLKKTTKTAEGKVQEVVCGARMRDNLTNEEYDVHAKCVVNATGPFTDSIRKMDKDDTPDICQASSGVHVVLPSYYSPKDMGLLDPATSDGRVIFFLPWEGRAIAGTTDTPTKVSFEPEPQEAEIQFILSEIKHYLNEDVNVRRGDVIAAWSGIRPLVRDPKSKSTESIARNHVIDVSDSNLVTIAGGKWTTYRSMAQDTVDTCIKACGLTPARDCQTDGLLLEGGVGYTPNLFIRLVQDFGLEEEVARNLARSYGTKAPQVARLASLTGKRWPVVGQRLTPDFPYIEAEVRYAVQEYACTVVDVLARRTRLAFLNVQAANEAIPRIVEIMGRELNWSKERKQQELREARQFLGHMGMDVHDKVKRVDVNFTEKEIEHYKKAFQHFDIDKSGSITFNNLKKLLQEEGDSSVTDDQLRELISEVATTESNAIHLEEFLQLMSAHKTGALANNRFAAIIHRHYGHLNQNIPVERSGGGV</sequence>
<dbReference type="Pfam" id="PF16901">
    <property type="entry name" value="DAO_C"/>
    <property type="match status" value="1"/>
</dbReference>
<evidence type="ECO:0000256" key="1">
    <source>
        <dbReference type="ARBA" id="ARBA00001974"/>
    </source>
</evidence>
<proteinExistence type="inferred from homology"/>
<dbReference type="PANTHER" id="PTHR11985">
    <property type="entry name" value="GLYCEROL-3-PHOSPHATE DEHYDROGENASE"/>
    <property type="match status" value="1"/>
</dbReference>
<dbReference type="GO" id="GO:0006072">
    <property type="term" value="P:glycerol-3-phosphate metabolic process"/>
    <property type="evidence" value="ECO:0007669"/>
    <property type="project" value="UniProtKB-UniRule"/>
</dbReference>
<dbReference type="Pfam" id="PF13499">
    <property type="entry name" value="EF-hand_7"/>
    <property type="match status" value="1"/>
</dbReference>
<name>A0A6P8IZ12_ACTTE</name>
<dbReference type="PROSITE" id="PS50222">
    <property type="entry name" value="EF_HAND_2"/>
    <property type="match status" value="1"/>
</dbReference>
<dbReference type="GO" id="GO:0004368">
    <property type="term" value="F:glycerol-3-phosphate dehydrogenase (quinone) activity"/>
    <property type="evidence" value="ECO:0007669"/>
    <property type="project" value="UniProtKB-EC"/>
</dbReference>
<comment type="cofactor">
    <cofactor evidence="1 14">
        <name>FAD</name>
        <dbReference type="ChEBI" id="CHEBI:57692"/>
    </cofactor>
</comment>
<dbReference type="SMR" id="A0A6P8IZ12"/>
<dbReference type="SUPFAM" id="SSF47473">
    <property type="entry name" value="EF-hand"/>
    <property type="match status" value="1"/>
</dbReference>
<dbReference type="Gene3D" id="1.10.8.870">
    <property type="entry name" value="Alpha-glycerophosphate oxidase, cap domain"/>
    <property type="match status" value="1"/>
</dbReference>
<keyword evidence="12 14" id="KW-0560">Oxidoreductase</keyword>
<dbReference type="PROSITE" id="PS00977">
    <property type="entry name" value="FAD_G3PDH_1"/>
    <property type="match status" value="1"/>
</dbReference>
<dbReference type="InterPro" id="IPR006076">
    <property type="entry name" value="FAD-dep_OxRdtase"/>
</dbReference>
<dbReference type="GO" id="GO:0005509">
    <property type="term" value="F:calcium ion binding"/>
    <property type="evidence" value="ECO:0007669"/>
    <property type="project" value="InterPro"/>
</dbReference>
<comment type="catalytic activity">
    <reaction evidence="14">
        <text>a quinone + sn-glycerol 3-phosphate = dihydroxyacetone phosphate + a quinol</text>
        <dbReference type="Rhea" id="RHEA:18977"/>
        <dbReference type="ChEBI" id="CHEBI:24646"/>
        <dbReference type="ChEBI" id="CHEBI:57597"/>
        <dbReference type="ChEBI" id="CHEBI:57642"/>
        <dbReference type="ChEBI" id="CHEBI:132124"/>
        <dbReference type="EC" id="1.1.5.3"/>
    </reaction>
</comment>
<evidence type="ECO:0000256" key="5">
    <source>
        <dbReference type="ARBA" id="ARBA00013029"/>
    </source>
</evidence>
<accession>A0A6P8IZ12</accession>
<dbReference type="InParanoid" id="A0A6P8IZ12"/>
<evidence type="ECO:0000256" key="13">
    <source>
        <dbReference type="ARBA" id="ARBA00023128"/>
    </source>
</evidence>
<evidence type="ECO:0000256" key="11">
    <source>
        <dbReference type="ARBA" id="ARBA00022946"/>
    </source>
</evidence>
<dbReference type="EC" id="1.1.5.3" evidence="5 14"/>
<dbReference type="RefSeq" id="XP_031572414.1">
    <property type="nucleotide sequence ID" value="XM_031716554.1"/>
</dbReference>
<evidence type="ECO:0000256" key="4">
    <source>
        <dbReference type="ARBA" id="ARBA00007330"/>
    </source>
</evidence>
<evidence type="ECO:0000256" key="2">
    <source>
        <dbReference type="ARBA" id="ARBA00004173"/>
    </source>
</evidence>
<evidence type="ECO:0000313" key="16">
    <source>
        <dbReference type="Proteomes" id="UP000515163"/>
    </source>
</evidence>
<protein>
    <recommendedName>
        <fullName evidence="5 14">Glycerol-3-phosphate dehydrogenase</fullName>
        <ecNumber evidence="5 14">1.1.5.3</ecNumber>
    </recommendedName>
</protein>
<dbReference type="AlphaFoldDB" id="A0A6P8IZ12"/>
<dbReference type="InterPro" id="IPR011992">
    <property type="entry name" value="EF-hand-dom_pair"/>
</dbReference>
<comment type="pathway">
    <text evidence="3">Polyol metabolism; glycerol degradation.</text>
</comment>
<dbReference type="SUPFAM" id="SSF51905">
    <property type="entry name" value="FAD/NAD(P)-binding domain"/>
    <property type="match status" value="1"/>
</dbReference>
<keyword evidence="11" id="KW-0809">Transit peptide</keyword>
<dbReference type="GeneID" id="116306484"/>
<comment type="similarity">
    <text evidence="4 14">Belongs to the FAD-dependent glycerol-3-phosphate dehydrogenase family.</text>
</comment>
<dbReference type="InterPro" id="IPR031656">
    <property type="entry name" value="DAO_C"/>
</dbReference>
<evidence type="ECO:0000256" key="8">
    <source>
        <dbReference type="ARBA" id="ARBA00022737"/>
    </source>
</evidence>
<dbReference type="Proteomes" id="UP000515163">
    <property type="component" value="Unplaced"/>
</dbReference>
<evidence type="ECO:0000256" key="10">
    <source>
        <dbReference type="ARBA" id="ARBA00022837"/>
    </source>
</evidence>
<evidence type="ECO:0000256" key="7">
    <source>
        <dbReference type="ARBA" id="ARBA00022723"/>
    </source>
</evidence>
<dbReference type="Gene3D" id="1.10.238.10">
    <property type="entry name" value="EF-hand"/>
    <property type="match status" value="1"/>
</dbReference>
<keyword evidence="8" id="KW-0677">Repeat</keyword>
<evidence type="ECO:0000256" key="9">
    <source>
        <dbReference type="ARBA" id="ARBA00022827"/>
    </source>
</evidence>
<dbReference type="CDD" id="cd00051">
    <property type="entry name" value="EFh"/>
    <property type="match status" value="1"/>
</dbReference>
<dbReference type="SUPFAM" id="SSF54373">
    <property type="entry name" value="FAD-linked reductases, C-terminal domain"/>
    <property type="match status" value="1"/>
</dbReference>
<dbReference type="PROSITE" id="PS00978">
    <property type="entry name" value="FAD_G3PDH_2"/>
    <property type="match status" value="1"/>
</dbReference>
<evidence type="ECO:0000313" key="17">
    <source>
        <dbReference type="RefSeq" id="XP_031572414.1"/>
    </source>
</evidence>
<gene>
    <name evidence="17" type="primary">LOC116306484</name>
</gene>
<keyword evidence="7" id="KW-0479">Metal-binding</keyword>
<keyword evidence="13" id="KW-0496">Mitochondrion</keyword>
<comment type="subcellular location">
    <subcellularLocation>
        <location evidence="2">Mitochondrion</location>
    </subcellularLocation>
</comment>
<dbReference type="Gene3D" id="3.30.9.10">
    <property type="entry name" value="D-Amino Acid Oxidase, subunit A, domain 2"/>
    <property type="match status" value="1"/>
</dbReference>
<keyword evidence="9" id="KW-0274">FAD</keyword>
<evidence type="ECO:0000256" key="12">
    <source>
        <dbReference type="ARBA" id="ARBA00023002"/>
    </source>
</evidence>
<keyword evidence="10" id="KW-0106">Calcium</keyword>
<dbReference type="FunFam" id="1.10.8.870:FF:000001">
    <property type="entry name" value="Glycerol-3-phosphate dehydrogenase"/>
    <property type="match status" value="1"/>
</dbReference>
<dbReference type="PRINTS" id="PR01001">
    <property type="entry name" value="FADG3PDH"/>
</dbReference>
<dbReference type="GO" id="GO:0005739">
    <property type="term" value="C:mitochondrion"/>
    <property type="evidence" value="ECO:0007669"/>
    <property type="project" value="UniProtKB-SubCell"/>
</dbReference>
<evidence type="ECO:0000259" key="15">
    <source>
        <dbReference type="PROSITE" id="PS50222"/>
    </source>
</evidence>
<dbReference type="KEGG" id="aten:116306484"/>
<dbReference type="Pfam" id="PF01266">
    <property type="entry name" value="DAO"/>
    <property type="match status" value="1"/>
</dbReference>
<dbReference type="PANTHER" id="PTHR11985:SF15">
    <property type="entry name" value="GLYCEROL-3-PHOSPHATE DEHYDROGENASE, MITOCHONDRIAL"/>
    <property type="match status" value="1"/>
</dbReference>
<dbReference type="InterPro" id="IPR038299">
    <property type="entry name" value="DAO_C_sf"/>
</dbReference>
<dbReference type="FunFam" id="3.30.9.10:FF:000001">
    <property type="entry name" value="Glycerol-3-phosphate dehydrogenase"/>
    <property type="match status" value="1"/>
</dbReference>
<dbReference type="FunCoup" id="A0A6P8IZ12">
    <property type="interactions" value="1365"/>
</dbReference>
<dbReference type="InterPro" id="IPR000447">
    <property type="entry name" value="G3P_DH_FAD-dep"/>
</dbReference>
<dbReference type="InterPro" id="IPR036188">
    <property type="entry name" value="FAD/NAD-bd_sf"/>
</dbReference>